<proteinExistence type="inferred from homology"/>
<dbReference type="OrthoDB" id="9804277at2"/>
<evidence type="ECO:0000256" key="9">
    <source>
        <dbReference type="ARBA" id="ARBA00023315"/>
    </source>
</evidence>
<evidence type="ECO:0000256" key="7">
    <source>
        <dbReference type="ARBA" id="ARBA00022989"/>
    </source>
</evidence>
<evidence type="ECO:0000256" key="6">
    <source>
        <dbReference type="ARBA" id="ARBA00022692"/>
    </source>
</evidence>
<evidence type="ECO:0000313" key="12">
    <source>
        <dbReference type="EMBL" id="RDU59228.1"/>
    </source>
</evidence>
<gene>
    <name evidence="12" type="primary">lnt</name>
    <name evidence="12" type="ORF">CQA63_07675</name>
</gene>
<dbReference type="GO" id="GO:0042158">
    <property type="term" value="P:lipoprotein biosynthetic process"/>
    <property type="evidence" value="ECO:0007669"/>
    <property type="project" value="InterPro"/>
</dbReference>
<dbReference type="AlphaFoldDB" id="A0A3D8I286"/>
<feature type="transmembrane region" description="Helical" evidence="10">
    <location>
        <begin position="35"/>
        <end position="51"/>
    </location>
</feature>
<keyword evidence="7 10" id="KW-1133">Transmembrane helix</keyword>
<comment type="subcellular location">
    <subcellularLocation>
        <location evidence="1">Cell membrane</location>
        <topology evidence="1">Multi-pass membrane protein</topology>
    </subcellularLocation>
</comment>
<evidence type="ECO:0000256" key="10">
    <source>
        <dbReference type="SAM" id="Phobius"/>
    </source>
</evidence>
<keyword evidence="3" id="KW-1003">Cell membrane</keyword>
<feature type="transmembrane region" description="Helical" evidence="10">
    <location>
        <begin position="111"/>
        <end position="130"/>
    </location>
</feature>
<dbReference type="InterPro" id="IPR059109">
    <property type="entry name" value="Lnt_membrane_dom"/>
</dbReference>
<keyword evidence="12" id="KW-0449">Lipoprotein</keyword>
<dbReference type="EMBL" id="NXLR01000016">
    <property type="protein sequence ID" value="RDU59228.1"/>
    <property type="molecule type" value="Genomic_DNA"/>
</dbReference>
<feature type="domain" description="CN hydrolase" evidence="11">
    <location>
        <begin position="195"/>
        <end position="414"/>
    </location>
</feature>
<feature type="transmembrane region" description="Helical" evidence="10">
    <location>
        <begin position="83"/>
        <end position="104"/>
    </location>
</feature>
<evidence type="ECO:0000313" key="13">
    <source>
        <dbReference type="Proteomes" id="UP000256599"/>
    </source>
</evidence>
<organism evidence="12 13">
    <name type="scientific">Helicobacter marmotae</name>
    <dbReference type="NCBI Taxonomy" id="152490"/>
    <lineage>
        <taxon>Bacteria</taxon>
        <taxon>Pseudomonadati</taxon>
        <taxon>Campylobacterota</taxon>
        <taxon>Epsilonproteobacteria</taxon>
        <taxon>Campylobacterales</taxon>
        <taxon>Helicobacteraceae</taxon>
        <taxon>Helicobacter</taxon>
    </lineage>
</organism>
<keyword evidence="6 10" id="KW-0812">Transmembrane</keyword>
<dbReference type="Pfam" id="PF26365">
    <property type="entry name" value="ApoNAT_membrane"/>
    <property type="match status" value="1"/>
</dbReference>
<keyword evidence="4" id="KW-0997">Cell inner membrane</keyword>
<dbReference type="InterPro" id="IPR036526">
    <property type="entry name" value="C-N_Hydrolase_sf"/>
</dbReference>
<dbReference type="Proteomes" id="UP000256599">
    <property type="component" value="Unassembled WGS sequence"/>
</dbReference>
<keyword evidence="9 12" id="KW-0012">Acyltransferase</keyword>
<feature type="transmembrane region" description="Helical" evidence="10">
    <location>
        <begin position="58"/>
        <end position="77"/>
    </location>
</feature>
<evidence type="ECO:0000256" key="8">
    <source>
        <dbReference type="ARBA" id="ARBA00023136"/>
    </source>
</evidence>
<evidence type="ECO:0000256" key="5">
    <source>
        <dbReference type="ARBA" id="ARBA00022679"/>
    </source>
</evidence>
<comment type="similarity">
    <text evidence="2">Belongs to the CN hydrolase family. Apolipoprotein N-acyltransferase subfamily.</text>
</comment>
<keyword evidence="13" id="KW-1185">Reference proteome</keyword>
<comment type="caution">
    <text evidence="12">The sequence shown here is derived from an EMBL/GenBank/DDBJ whole genome shotgun (WGS) entry which is preliminary data.</text>
</comment>
<evidence type="ECO:0000256" key="4">
    <source>
        <dbReference type="ARBA" id="ARBA00022519"/>
    </source>
</evidence>
<accession>A0A3D8I286</accession>
<dbReference type="GO" id="GO:0005886">
    <property type="term" value="C:plasma membrane"/>
    <property type="evidence" value="ECO:0007669"/>
    <property type="project" value="UniProtKB-SubCell"/>
</dbReference>
<dbReference type="InterPro" id="IPR003010">
    <property type="entry name" value="C-N_Hydrolase"/>
</dbReference>
<evidence type="ECO:0000256" key="2">
    <source>
        <dbReference type="ARBA" id="ARBA00010065"/>
    </source>
</evidence>
<reference evidence="12 13" key="1">
    <citation type="submission" date="2018-04" db="EMBL/GenBank/DDBJ databases">
        <title>Novel Campyloabacter and Helicobacter Species and Strains.</title>
        <authorList>
            <person name="Mannion A.J."/>
            <person name="Shen Z."/>
            <person name="Fox J.G."/>
        </authorList>
    </citation>
    <scope>NUCLEOTIDE SEQUENCE [LARGE SCALE GENOMIC DNA]</scope>
    <source>
        <strain evidence="12 13">MIT 98-6070</strain>
    </source>
</reference>
<dbReference type="NCBIfam" id="TIGR00546">
    <property type="entry name" value="lnt"/>
    <property type="match status" value="1"/>
</dbReference>
<feature type="transmembrane region" description="Helical" evidence="10">
    <location>
        <begin position="164"/>
        <end position="181"/>
    </location>
</feature>
<feature type="transmembrane region" description="Helical" evidence="10">
    <location>
        <begin position="136"/>
        <end position="157"/>
    </location>
</feature>
<sequence>MWLGISLAYALLCVAPFYAQWLYQQYTTDDISPLLASILGLLSVASVLFTPKNRRFSVGFFVGILWFYWIPLGMRYFDMDLFIPIVIMLEGIFVGLVFYIGLWCECLPIRLLFLLLLSFLMPLGFDWIVLESVFAYSYIGVDKLSFAFVILALWLLVKYQTWRKLIGILCLILACDWHGIMQDFSISMPLRIKLIQSDVKQDLSWRTEEMDFIFRKHIEDIASAIESGYDVVVLPESAFYVPLDSVYFTHLDTLLSLSKKIVIITGALRVEKSDDGSLSYFNSMLKIDNTNISFYDKVLLVPFGEYLPSFLESFMNVFFQGIGGFSAGKEFGYFHIKGVDFKNAICYEGTNGRFYEDNPPFVMMISNNAWFVPSIEPILQKNLLKYYARIHKSVIYHASNRSANAVITPNISPL</sequence>
<evidence type="ECO:0000256" key="1">
    <source>
        <dbReference type="ARBA" id="ARBA00004651"/>
    </source>
</evidence>
<dbReference type="PROSITE" id="PS50263">
    <property type="entry name" value="CN_HYDROLASE"/>
    <property type="match status" value="1"/>
</dbReference>
<keyword evidence="5 12" id="KW-0808">Transferase</keyword>
<evidence type="ECO:0000259" key="11">
    <source>
        <dbReference type="PROSITE" id="PS50263"/>
    </source>
</evidence>
<dbReference type="SUPFAM" id="SSF56317">
    <property type="entry name" value="Carbon-nitrogen hydrolase"/>
    <property type="match status" value="1"/>
</dbReference>
<dbReference type="PANTHER" id="PTHR38686">
    <property type="entry name" value="APOLIPOPROTEIN N-ACYLTRANSFERASE"/>
    <property type="match status" value="1"/>
</dbReference>
<name>A0A3D8I286_9HELI</name>
<dbReference type="GO" id="GO:0016410">
    <property type="term" value="F:N-acyltransferase activity"/>
    <property type="evidence" value="ECO:0007669"/>
    <property type="project" value="InterPro"/>
</dbReference>
<dbReference type="PANTHER" id="PTHR38686:SF1">
    <property type="entry name" value="APOLIPOPROTEIN N-ACYLTRANSFERASE"/>
    <property type="match status" value="1"/>
</dbReference>
<dbReference type="Gene3D" id="3.60.110.10">
    <property type="entry name" value="Carbon-nitrogen hydrolase"/>
    <property type="match status" value="1"/>
</dbReference>
<protein>
    <submittedName>
        <fullName evidence="12">Apolipoprotein N-acyltransferase</fullName>
    </submittedName>
</protein>
<dbReference type="InterPro" id="IPR004563">
    <property type="entry name" value="Apolipo_AcylTrfase"/>
</dbReference>
<evidence type="ECO:0000256" key="3">
    <source>
        <dbReference type="ARBA" id="ARBA00022475"/>
    </source>
</evidence>
<keyword evidence="8 10" id="KW-0472">Membrane</keyword>